<sequence>MGYSSSILLIVSMTIVSFGVEVNFIHEWKYADFEWESQEQKQAAINSGTYNPLMCVFEDASKADDRLFITITNVYGPGSSATLTTVTNKIGSGGPILRPYPNWSWYNNKNICDGIIQCNHIIILDNGKIGQFDQVCNPKLLIFDLKDDTLVKTIYLPLDFVTNRTGFELLTTPLVYVSGECKQFLDKMIVFMTDTEGSGLVMYDSFIKRMCRVESDYMKPTDTFFSVANQNFTYEGGIFKLYYVSISGKVIYKIKIKTLLECPNKEETNKVELAQDDEKFQVISSMKVSSYWNQMTCISNRYQHFALHTLNLGDTNFRYFEMKVSEIKKKMNLYILILDVF</sequence>
<dbReference type="AlphaFoldDB" id="A0A151I3G1"/>
<protein>
    <submittedName>
        <fullName evidence="7">Major royal jelly protein 1</fullName>
    </submittedName>
</protein>
<dbReference type="PANTHER" id="PTHR10009:SF7">
    <property type="entry name" value="GH10609P-RELATED"/>
    <property type="match status" value="1"/>
</dbReference>
<gene>
    <name evidence="7" type="ORF">ALC53_06250</name>
</gene>
<evidence type="ECO:0000256" key="3">
    <source>
        <dbReference type="ARBA" id="ARBA00022525"/>
    </source>
</evidence>
<comment type="subcellular location">
    <subcellularLocation>
        <location evidence="1">Secreted</location>
    </subcellularLocation>
</comment>
<dbReference type="Gene3D" id="2.120.10.30">
    <property type="entry name" value="TolB, C-terminal domain"/>
    <property type="match status" value="1"/>
</dbReference>
<evidence type="ECO:0000256" key="1">
    <source>
        <dbReference type="ARBA" id="ARBA00004613"/>
    </source>
</evidence>
<dbReference type="STRING" id="520822.A0A151I3G1"/>
<dbReference type="GO" id="GO:0005576">
    <property type="term" value="C:extracellular region"/>
    <property type="evidence" value="ECO:0007669"/>
    <property type="project" value="UniProtKB-SubCell"/>
</dbReference>
<dbReference type="InterPro" id="IPR011042">
    <property type="entry name" value="6-blade_b-propeller_TolB-like"/>
</dbReference>
<organism evidence="7 8">
    <name type="scientific">Atta colombica</name>
    <dbReference type="NCBI Taxonomy" id="520822"/>
    <lineage>
        <taxon>Eukaryota</taxon>
        <taxon>Metazoa</taxon>
        <taxon>Ecdysozoa</taxon>
        <taxon>Arthropoda</taxon>
        <taxon>Hexapoda</taxon>
        <taxon>Insecta</taxon>
        <taxon>Pterygota</taxon>
        <taxon>Neoptera</taxon>
        <taxon>Endopterygota</taxon>
        <taxon>Hymenoptera</taxon>
        <taxon>Apocrita</taxon>
        <taxon>Aculeata</taxon>
        <taxon>Formicoidea</taxon>
        <taxon>Formicidae</taxon>
        <taxon>Myrmicinae</taxon>
        <taxon>Atta</taxon>
    </lineage>
</organism>
<reference evidence="7 8" key="1">
    <citation type="submission" date="2015-09" db="EMBL/GenBank/DDBJ databases">
        <title>Atta colombica WGS genome.</title>
        <authorList>
            <person name="Nygaard S."/>
            <person name="Hu H."/>
            <person name="Boomsma J."/>
            <person name="Zhang G."/>
        </authorList>
    </citation>
    <scope>NUCLEOTIDE SEQUENCE [LARGE SCALE GENOMIC DNA]</scope>
    <source>
        <strain evidence="7">Treedump-2</strain>
        <tissue evidence="7">Whole body</tissue>
    </source>
</reference>
<keyword evidence="4 6" id="KW-0732">Signal</keyword>
<evidence type="ECO:0000313" key="7">
    <source>
        <dbReference type="EMBL" id="KYM83274.1"/>
    </source>
</evidence>
<evidence type="ECO:0000256" key="2">
    <source>
        <dbReference type="ARBA" id="ARBA00009127"/>
    </source>
</evidence>
<evidence type="ECO:0000313" key="8">
    <source>
        <dbReference type="Proteomes" id="UP000078540"/>
    </source>
</evidence>
<proteinExistence type="inferred from homology"/>
<feature type="signal peptide" evidence="6">
    <location>
        <begin position="1"/>
        <end position="19"/>
    </location>
</feature>
<dbReference type="PRINTS" id="PR01366">
    <property type="entry name" value="ROYALJELLY"/>
</dbReference>
<evidence type="ECO:0000256" key="5">
    <source>
        <dbReference type="ARBA" id="ARBA00023180"/>
    </source>
</evidence>
<comment type="similarity">
    <text evidence="2">Belongs to the major royal jelly protein family.</text>
</comment>
<keyword evidence="5" id="KW-0325">Glycoprotein</keyword>
<accession>A0A151I3G1</accession>
<dbReference type="Proteomes" id="UP000078540">
    <property type="component" value="Unassembled WGS sequence"/>
</dbReference>
<dbReference type="InterPro" id="IPR017996">
    <property type="entry name" value="MRJP/yellow-related"/>
</dbReference>
<evidence type="ECO:0000256" key="4">
    <source>
        <dbReference type="ARBA" id="ARBA00022729"/>
    </source>
</evidence>
<dbReference type="EMBL" id="KQ976499">
    <property type="protein sequence ID" value="KYM83274.1"/>
    <property type="molecule type" value="Genomic_DNA"/>
</dbReference>
<keyword evidence="8" id="KW-1185">Reference proteome</keyword>
<name>A0A151I3G1_9HYME</name>
<dbReference type="Pfam" id="PF03022">
    <property type="entry name" value="MRJP"/>
    <property type="match status" value="2"/>
</dbReference>
<evidence type="ECO:0000256" key="6">
    <source>
        <dbReference type="SAM" id="SignalP"/>
    </source>
</evidence>
<feature type="chain" id="PRO_5007581928" evidence="6">
    <location>
        <begin position="20"/>
        <end position="341"/>
    </location>
</feature>
<dbReference type="PANTHER" id="PTHR10009">
    <property type="entry name" value="PROTEIN YELLOW-RELATED"/>
    <property type="match status" value="1"/>
</dbReference>
<keyword evidence="3" id="KW-0964">Secreted</keyword>